<sequence>MSLGMLENSLNQENKPVVVVVVVVAVVVAAAAVVVIVVGAVVVVDESLLPCVLSYRFSQNDVLTPVDWTHHGQSRKVLTESCTGYIHT</sequence>
<reference evidence="4" key="1">
    <citation type="submission" date="2017-02" db="UniProtKB">
        <authorList>
            <consortium name="WormBaseParasite"/>
        </authorList>
    </citation>
    <scope>IDENTIFICATION</scope>
</reference>
<keyword evidence="1" id="KW-0472">Membrane</keyword>
<organism evidence="4">
    <name type="scientific">Haemonchus placei</name>
    <name type="common">Barber's pole worm</name>
    <dbReference type="NCBI Taxonomy" id="6290"/>
    <lineage>
        <taxon>Eukaryota</taxon>
        <taxon>Metazoa</taxon>
        <taxon>Ecdysozoa</taxon>
        <taxon>Nematoda</taxon>
        <taxon>Chromadorea</taxon>
        <taxon>Rhabditida</taxon>
        <taxon>Rhabditina</taxon>
        <taxon>Rhabditomorpha</taxon>
        <taxon>Strongyloidea</taxon>
        <taxon>Trichostrongylidae</taxon>
        <taxon>Haemonchus</taxon>
    </lineage>
</organism>
<evidence type="ECO:0000256" key="1">
    <source>
        <dbReference type="SAM" id="Phobius"/>
    </source>
</evidence>
<evidence type="ECO:0000313" key="4">
    <source>
        <dbReference type="WBParaSite" id="HPLM_0000227401-mRNA-1"/>
    </source>
</evidence>
<dbReference type="Proteomes" id="UP000268014">
    <property type="component" value="Unassembled WGS sequence"/>
</dbReference>
<keyword evidence="3" id="KW-1185">Reference proteome</keyword>
<gene>
    <name evidence="2" type="ORF">HPLM_LOCUS2271</name>
</gene>
<name>A0A0N4VYA3_HAEPC</name>
<evidence type="ECO:0000313" key="3">
    <source>
        <dbReference type="Proteomes" id="UP000268014"/>
    </source>
</evidence>
<proteinExistence type="predicted"/>
<accession>A0A0N4VYA3</accession>
<keyword evidence="1" id="KW-0812">Transmembrane</keyword>
<reference evidence="2 3" key="2">
    <citation type="submission" date="2018-11" db="EMBL/GenBank/DDBJ databases">
        <authorList>
            <consortium name="Pathogen Informatics"/>
        </authorList>
    </citation>
    <scope>NUCLEOTIDE SEQUENCE [LARGE SCALE GENOMIC DNA]</scope>
    <source>
        <strain evidence="2 3">MHpl1</strain>
    </source>
</reference>
<dbReference type="AlphaFoldDB" id="A0A0N4VYA3"/>
<dbReference type="EMBL" id="UZAF01004373">
    <property type="protein sequence ID" value="VDO13872.1"/>
    <property type="molecule type" value="Genomic_DNA"/>
</dbReference>
<dbReference type="WBParaSite" id="HPLM_0000227401-mRNA-1">
    <property type="protein sequence ID" value="HPLM_0000227401-mRNA-1"/>
    <property type="gene ID" value="HPLM_0000227401"/>
</dbReference>
<protein>
    <submittedName>
        <fullName evidence="4">Col_cuticle_N domain-containing protein</fullName>
    </submittedName>
</protein>
<feature type="transmembrane region" description="Helical" evidence="1">
    <location>
        <begin position="20"/>
        <end position="44"/>
    </location>
</feature>
<evidence type="ECO:0000313" key="2">
    <source>
        <dbReference type="EMBL" id="VDO13872.1"/>
    </source>
</evidence>
<keyword evidence="1" id="KW-1133">Transmembrane helix</keyword>